<dbReference type="InterPro" id="IPR052587">
    <property type="entry name" value="TELO2-interacting_protein_1"/>
</dbReference>
<accession>A0A1I8N890</accession>
<dbReference type="GO" id="GO:0005737">
    <property type="term" value="C:cytoplasm"/>
    <property type="evidence" value="ECO:0007669"/>
    <property type="project" value="TreeGrafter"/>
</dbReference>
<dbReference type="PANTHER" id="PTHR18460:SF3">
    <property type="entry name" value="TELO2-INTERACTING PROTEIN 1 HOMOLOG"/>
    <property type="match status" value="1"/>
</dbReference>
<dbReference type="InterPro" id="IPR016024">
    <property type="entry name" value="ARM-type_fold"/>
</dbReference>
<evidence type="ECO:0000313" key="3">
    <source>
        <dbReference type="EnsemblMetazoa" id="MDOA012594-PA"/>
    </source>
</evidence>
<dbReference type="Pfam" id="PF24173">
    <property type="entry name" value="TPR_TTI1_N"/>
    <property type="match status" value="1"/>
</dbReference>
<dbReference type="AlphaFoldDB" id="A0A1I8N890"/>
<dbReference type="SUPFAM" id="SSF48371">
    <property type="entry name" value="ARM repeat"/>
    <property type="match status" value="2"/>
</dbReference>
<dbReference type="InterPro" id="IPR049362">
    <property type="entry name" value="TTI1_rpt"/>
</dbReference>
<dbReference type="PANTHER" id="PTHR18460">
    <property type="entry name" value="TEL2 INTERACTING PROTEIN 1 TTI1 FAMILY MEMBER"/>
    <property type="match status" value="1"/>
</dbReference>
<dbReference type="InterPro" id="IPR057566">
    <property type="entry name" value="TPR_TTI1_N"/>
</dbReference>
<feature type="domain" description="TTI1 N-terminal TPR" evidence="1">
    <location>
        <begin position="12"/>
        <end position="372"/>
    </location>
</feature>
<evidence type="ECO:0000259" key="2">
    <source>
        <dbReference type="Pfam" id="PF24181"/>
    </source>
</evidence>
<dbReference type="eggNOG" id="KOG4524">
    <property type="taxonomic scope" value="Eukaryota"/>
</dbReference>
<organism evidence="3">
    <name type="scientific">Musca domestica</name>
    <name type="common">House fly</name>
    <dbReference type="NCBI Taxonomy" id="7370"/>
    <lineage>
        <taxon>Eukaryota</taxon>
        <taxon>Metazoa</taxon>
        <taxon>Ecdysozoa</taxon>
        <taxon>Arthropoda</taxon>
        <taxon>Hexapoda</taxon>
        <taxon>Insecta</taxon>
        <taxon>Pterygota</taxon>
        <taxon>Neoptera</taxon>
        <taxon>Endopterygota</taxon>
        <taxon>Diptera</taxon>
        <taxon>Brachycera</taxon>
        <taxon>Muscomorpha</taxon>
        <taxon>Muscoidea</taxon>
        <taxon>Muscidae</taxon>
        <taxon>Musca</taxon>
    </lineage>
</organism>
<dbReference type="STRING" id="7370.A0A1I8N890"/>
<proteinExistence type="predicted"/>
<evidence type="ECO:0000259" key="1">
    <source>
        <dbReference type="Pfam" id="PF24173"/>
    </source>
</evidence>
<dbReference type="Pfam" id="PF21547">
    <property type="entry name" value="TTI1"/>
    <property type="match status" value="1"/>
</dbReference>
<feature type="domain" description="TTI1 C-terminal TPR" evidence="2">
    <location>
        <begin position="783"/>
        <end position="1052"/>
    </location>
</feature>
<sequence length="1075" mass="124386">MAMSSLEPFVNSIKPALDMFLRLPSKETLQKLQNELVQFNWMQINIFNVHILVPLVLKLDELSNANEDLRTGCLDCMTLVTSKIYLKELTALRTMLVVIVKQIREMDKAIMRPNVSEDIKLAAVKCMSECLRRSTTDVLEQFYCKDSSMILGQILLTLVDLVEHEKYKKLVIASLECLMIVFYVHDEADRMDVVLRNQVANVLFIFLPKIVTILYKSALSDDKIGETIKINAIKALGRILCVIYEETMEDVINAKYDADAFKKLISSYHAYSSDSINNDDDILAIKKNREQLEERMNKMQTEGRTAEWIQASSKKLRTIFTETNILRSHTSTKIRMEYAQMCCLLIQNCAYNNLKENFIFMLENVVAFTEDDDVHIRKLCVNCIDQMQMLYINGGIFDENSELLFDEHLAKLPRIIQRGDDSEQYTEFMFLKAFLKSVSANKLQFLLSIPKNLEMFCMCLLSALELNISFNFLVEEYSLRNIDIDGDYMEACKLPWRNFKNMNSERCAKCLQDICFIVGRIVILNRIVTDHLMDLLNQQNPAINEIFLILLWLSTAKEKDKNFQYSDLDFVKKLLEEVLNDKHWHLSLEPDNVTKIKSNKYVDWFVDRTPGLYESAVEIRTQDCDSDDETEDLCDNNVTIADAEFNVLHTCITMDCLGHCALYIGERFDSYVFQALHKVLLKIAHSNTLVYKAATFALVSMQKALRFKTATQLVESHADYIAYHLNTLLKRTPDSKSAVDILSVLLQFSSRSTLPHMETIFQTIYNECSKAHQTRNIISYLKVFNAFLRHIEKWLETCNQELEGANAMQTDEIKSEENNLLSTWLQLLDDPSFSDDIISHKDEKQANENLIQQEQKHPNETYDQESIEKCLPRHIDIIKTILEQVVKFINSSDQRLQILSLECLACGLPLLTSYENVLLPLVHLIWSPLVEKFRQRNALVLNRCFALLEILAKCAKDFITKRSLDDVIPFLKSFLQKAAQYSSKEKITAQTQEYKLQLKLLEAFPNLIVCLDLDGKHLNDILEIVSLYLSNDQPKELQRHAVSFFKTLHLYNGPMVYLIIIKKSHLKLYEDNVKN</sequence>
<protein>
    <submittedName>
        <fullName evidence="3">Uncharacterized protein</fullName>
    </submittedName>
</protein>
<dbReference type="Pfam" id="PF24181">
    <property type="entry name" value="TPR_TTI1_C"/>
    <property type="match status" value="1"/>
</dbReference>
<name>A0A1I8N890_MUSDO</name>
<dbReference type="Pfam" id="PF24176">
    <property type="entry name" value="TPR_TTI1_2nd"/>
    <property type="match status" value="1"/>
</dbReference>
<reference evidence="3" key="1">
    <citation type="submission" date="2020-05" db="UniProtKB">
        <authorList>
            <consortium name="EnsemblMetazoa"/>
        </authorList>
    </citation>
    <scope>IDENTIFICATION</scope>
    <source>
        <strain evidence="3">Aabys</strain>
    </source>
</reference>
<dbReference type="VEuPathDB" id="VectorBase:MDOA012594"/>
<dbReference type="VEuPathDB" id="VectorBase:MDOMA2_019822"/>
<dbReference type="EnsemblMetazoa" id="MDOA012594-RA">
    <property type="protein sequence ID" value="MDOA012594-PA"/>
    <property type="gene ID" value="MDOA012594"/>
</dbReference>
<dbReference type="InterPro" id="IPR057567">
    <property type="entry name" value="TPR_TTI1_C"/>
</dbReference>